<dbReference type="Gene3D" id="3.40.50.300">
    <property type="entry name" value="P-loop containing nucleotide triphosphate hydrolases"/>
    <property type="match status" value="1"/>
</dbReference>
<dbReference type="Proteomes" id="UP000494174">
    <property type="component" value="Unassembled WGS sequence"/>
</dbReference>
<organism evidence="1 2">
    <name type="scientific">Burkholderia lata (strain ATCC 17760 / DSM 23089 / LMG 22485 / NCIMB 9086 / R18194 / 383)</name>
    <dbReference type="NCBI Taxonomy" id="482957"/>
    <lineage>
        <taxon>Bacteria</taxon>
        <taxon>Pseudomonadati</taxon>
        <taxon>Pseudomonadota</taxon>
        <taxon>Betaproteobacteria</taxon>
        <taxon>Burkholderiales</taxon>
        <taxon>Burkholderiaceae</taxon>
        <taxon>Burkholderia</taxon>
        <taxon>Burkholderia cepacia complex</taxon>
    </lineage>
</organism>
<keyword evidence="1" id="KW-0132">Cell division</keyword>
<dbReference type="AlphaFoldDB" id="A0A6P2HAU2"/>
<gene>
    <name evidence="1" type="ORF">BLA15945_00476</name>
</gene>
<dbReference type="GO" id="GO:0051301">
    <property type="term" value="P:cell division"/>
    <property type="evidence" value="ECO:0007669"/>
    <property type="project" value="UniProtKB-KW"/>
</dbReference>
<sequence>MQTGKSLHATASNDAVLLHMVCGKIASGKSTLVARLASAAGPVVSISEDAWLARLYPGEILSIDDYVRCATRVGDVIADHARAVLQAGVSVVLDIPFNTVAARAWGRAVSQAAGCDHRLHYLDVSDAVCKARLLARNARGDHPFQASDAEFERITRVFVAPAVAEGLNIVAYDEAGSVRPAS</sequence>
<dbReference type="InterPro" id="IPR027417">
    <property type="entry name" value="P-loop_NTPase"/>
</dbReference>
<evidence type="ECO:0000313" key="2">
    <source>
        <dbReference type="Proteomes" id="UP000494174"/>
    </source>
</evidence>
<proteinExistence type="predicted"/>
<dbReference type="SUPFAM" id="SSF52540">
    <property type="entry name" value="P-loop containing nucleoside triphosphate hydrolases"/>
    <property type="match status" value="1"/>
</dbReference>
<accession>A0A6P2HAU2</accession>
<name>A0A6P2HAU2_BURL3</name>
<keyword evidence="1" id="KW-0131">Cell cycle</keyword>
<protein>
    <submittedName>
        <fullName evidence="1">Cell division protein ZipA</fullName>
    </submittedName>
</protein>
<reference evidence="1 2" key="1">
    <citation type="submission" date="2019-09" db="EMBL/GenBank/DDBJ databases">
        <authorList>
            <person name="Depoorter E."/>
        </authorList>
    </citation>
    <scope>NUCLEOTIDE SEQUENCE [LARGE SCALE GENOMIC DNA]</scope>
    <source>
        <strain evidence="1">R-15945</strain>
    </source>
</reference>
<dbReference type="EMBL" id="CABVPU010000001">
    <property type="protein sequence ID" value="VWB13559.1"/>
    <property type="molecule type" value="Genomic_DNA"/>
</dbReference>
<evidence type="ECO:0000313" key="1">
    <source>
        <dbReference type="EMBL" id="VWB13559.1"/>
    </source>
</evidence>
<dbReference type="Pfam" id="PF13671">
    <property type="entry name" value="AAA_33"/>
    <property type="match status" value="1"/>
</dbReference>